<dbReference type="AlphaFoldDB" id="A0A0L8AFK0"/>
<organism evidence="1 2">
    <name type="scientific">Stenotrophomonas geniculata N1</name>
    <dbReference type="NCBI Taxonomy" id="1167641"/>
    <lineage>
        <taxon>Bacteria</taxon>
        <taxon>Pseudomonadati</taxon>
        <taxon>Pseudomonadota</taxon>
        <taxon>Gammaproteobacteria</taxon>
        <taxon>Lysobacterales</taxon>
        <taxon>Lysobacteraceae</taxon>
        <taxon>Stenotrophomonas</taxon>
    </lineage>
</organism>
<name>A0A0L8AFK0_9GAMM</name>
<dbReference type="GeneID" id="86937253"/>
<dbReference type="EMBL" id="AJLO02000005">
    <property type="protein sequence ID" value="KOF00940.1"/>
    <property type="molecule type" value="Genomic_DNA"/>
</dbReference>
<gene>
    <name evidence="1" type="ORF">W7K_01825</name>
</gene>
<sequence length="98" mass="10583">MSTHPRLSAEDASTLLDHLIGNDDFRNHFTASPGKALASIGLDGAVGENDCMKIGTLASVEELRRTRDSLHAYLSASTASMTVVFCFEADRIDERVNA</sequence>
<dbReference type="RefSeq" id="WP_010487062.1">
    <property type="nucleotide sequence ID" value="NZ_AJLO02000005.1"/>
</dbReference>
<accession>A0A0L8AFK0</accession>
<evidence type="ECO:0000313" key="1">
    <source>
        <dbReference type="EMBL" id="KOF00940.1"/>
    </source>
</evidence>
<dbReference type="NCBIfam" id="TIGR04509">
    <property type="entry name" value="mod_pep_NH_fam"/>
    <property type="match status" value="1"/>
</dbReference>
<evidence type="ECO:0000313" key="2">
    <source>
        <dbReference type="Proteomes" id="UP000036890"/>
    </source>
</evidence>
<comment type="caution">
    <text evidence="1">The sequence shown here is derived from an EMBL/GenBank/DDBJ whole genome shotgun (WGS) entry which is preliminary data.</text>
</comment>
<dbReference type="Proteomes" id="UP000036890">
    <property type="component" value="Unassembled WGS sequence"/>
</dbReference>
<dbReference type="OrthoDB" id="6044161at2"/>
<proteinExistence type="predicted"/>
<dbReference type="InterPro" id="IPR030976">
    <property type="entry name" value="Mod_pep_NH_fam"/>
</dbReference>
<reference evidence="1 2" key="1">
    <citation type="journal article" date="2012" name="J. Bacteriol.">
        <title>Genome sequence of a novel nicotine-degrading strain, Pseudomonas geniculata N1.</title>
        <authorList>
            <person name="Tang H."/>
            <person name="Yu H."/>
            <person name="Tai C."/>
            <person name="Huang K."/>
            <person name="Liu Y."/>
            <person name="Wang L."/>
            <person name="Yao Y."/>
            <person name="Wu G."/>
            <person name="Xu P."/>
        </authorList>
    </citation>
    <scope>NUCLEOTIDE SEQUENCE [LARGE SCALE GENOMIC DNA]</scope>
    <source>
        <strain evidence="1 2">N1</strain>
    </source>
</reference>
<protein>
    <submittedName>
        <fullName evidence="1">Uncharacterized protein</fullName>
    </submittedName>
</protein>